<gene>
    <name evidence="1" type="ORF">AWH69_07160</name>
</gene>
<reference evidence="1 2" key="1">
    <citation type="submission" date="2016-01" db="EMBL/GenBank/DDBJ databases">
        <title>Janibacter melonis strain CD11_4 genome sequencing and assembly.</title>
        <authorList>
            <person name="Nair G.R."/>
            <person name="Kaur G."/>
            <person name="Chander A.M."/>
            <person name="Mayilraj S."/>
        </authorList>
    </citation>
    <scope>NUCLEOTIDE SEQUENCE [LARGE SCALE GENOMIC DNA]</scope>
    <source>
        <strain evidence="1 2">CD11-4</strain>
    </source>
</reference>
<keyword evidence="2" id="KW-1185">Reference proteome</keyword>
<protein>
    <submittedName>
        <fullName evidence="1">Uncharacterized protein</fullName>
    </submittedName>
</protein>
<accession>A0A176QDN1</accession>
<dbReference type="Proteomes" id="UP000076976">
    <property type="component" value="Unassembled WGS sequence"/>
</dbReference>
<dbReference type="EMBL" id="LQZG01000002">
    <property type="protein sequence ID" value="OAB87811.1"/>
    <property type="molecule type" value="Genomic_DNA"/>
</dbReference>
<evidence type="ECO:0000313" key="2">
    <source>
        <dbReference type="Proteomes" id="UP000076976"/>
    </source>
</evidence>
<name>A0A176QDN1_9MICO</name>
<organism evidence="1 2">
    <name type="scientific">Janibacter melonis</name>
    <dbReference type="NCBI Taxonomy" id="262209"/>
    <lineage>
        <taxon>Bacteria</taxon>
        <taxon>Bacillati</taxon>
        <taxon>Actinomycetota</taxon>
        <taxon>Actinomycetes</taxon>
        <taxon>Micrococcales</taxon>
        <taxon>Intrasporangiaceae</taxon>
        <taxon>Janibacter</taxon>
    </lineage>
</organism>
<comment type="caution">
    <text evidence="1">The sequence shown here is derived from an EMBL/GenBank/DDBJ whole genome shotgun (WGS) entry which is preliminary data.</text>
</comment>
<dbReference type="AlphaFoldDB" id="A0A176QDN1"/>
<dbReference type="STRING" id="262209.AWH69_07160"/>
<proteinExistence type="predicted"/>
<evidence type="ECO:0000313" key="1">
    <source>
        <dbReference type="EMBL" id="OAB87811.1"/>
    </source>
</evidence>
<sequence length="165" mass="17461">MSAALLGDAASVSALVASLRRRAGDLELRADESDAAHAAAAVGWTGRVAVGHRRRVDAVTATSRGAAARMRELADALDDFAAALGEAQHDLRRASDEARSHGLVVQDGQVLPGWGISGEADGSADAERAETAERLGRRLQRTAVLLERRRAALAHRADEVSRWLP</sequence>
<dbReference type="RefSeq" id="WP_068273561.1">
    <property type="nucleotide sequence ID" value="NZ_LQZG01000002.1"/>
</dbReference>